<evidence type="ECO:0000259" key="2">
    <source>
        <dbReference type="Pfam" id="PF13240"/>
    </source>
</evidence>
<dbReference type="Pfam" id="PF13240">
    <property type="entry name" value="Zn_Ribbon_1"/>
    <property type="match status" value="1"/>
</dbReference>
<organism evidence="3 4">
    <name type="scientific">Sulfobacillus acidophilus (strain ATCC 700253 / DSM 10332 / NAL)</name>
    <dbReference type="NCBI Taxonomy" id="679936"/>
    <lineage>
        <taxon>Bacteria</taxon>
        <taxon>Bacillati</taxon>
        <taxon>Bacillota</taxon>
        <taxon>Clostridia</taxon>
        <taxon>Eubacteriales</taxon>
        <taxon>Clostridiales Family XVII. Incertae Sedis</taxon>
        <taxon>Sulfobacillus</taxon>
    </lineage>
</organism>
<sequence>MSPMPDWKQWKDKAWSTVNQATQGLEHQVIIAQLRADVAKARAQLDQAFEELGRLVYAEWHETELVNRNDSQFSEALVQINQAEAALAQAERKVDEAMRPSAVRCAECGADLPADARYCPRCGRPVVPVG</sequence>
<keyword evidence="4" id="KW-1185">Reference proteome</keyword>
<dbReference type="PATRIC" id="fig|679936.5.peg.857"/>
<reference evidence="3 4" key="2">
    <citation type="journal article" date="2012" name="Stand. Genomic Sci.">
        <title>Complete genome sequence of the moderately thermophilic mineral-sulfide-oxidizing firmicute Sulfobacillus acidophilus type strain (NAL(T)).</title>
        <authorList>
            <person name="Anderson I."/>
            <person name="Chertkov O."/>
            <person name="Chen A."/>
            <person name="Saunders E."/>
            <person name="Lapidus A."/>
            <person name="Nolan M."/>
            <person name="Lucas S."/>
            <person name="Hammon N."/>
            <person name="Deshpande S."/>
            <person name="Cheng J.F."/>
            <person name="Han C."/>
            <person name="Tapia R."/>
            <person name="Goodwin L.A."/>
            <person name="Pitluck S."/>
            <person name="Liolios K."/>
            <person name="Pagani I."/>
            <person name="Ivanova N."/>
            <person name="Mikhailova N."/>
            <person name="Pati A."/>
            <person name="Palaniappan K."/>
            <person name="Land M."/>
            <person name="Pan C."/>
            <person name="Rohde M."/>
            <person name="Pukall R."/>
            <person name="Goker M."/>
            <person name="Detter J.C."/>
            <person name="Woyke T."/>
            <person name="Bristow J."/>
            <person name="Eisen J.A."/>
            <person name="Markowitz V."/>
            <person name="Hugenholtz P."/>
            <person name="Kyrpides N.C."/>
            <person name="Klenk H.P."/>
            <person name="Mavromatis K."/>
        </authorList>
    </citation>
    <scope>NUCLEOTIDE SEQUENCE [LARGE SCALE GENOMIC DNA]</scope>
    <source>
        <strain evidence="4">ATCC 700253 / DSM 10332 / NAL</strain>
    </source>
</reference>
<keyword evidence="1" id="KW-0175">Coiled coil</keyword>
<name>G8U174_SULAD</name>
<reference evidence="4" key="1">
    <citation type="submission" date="2011-12" db="EMBL/GenBank/DDBJ databases">
        <title>The complete genome of chromosome of Sulfobacillus acidophilus DSM 10332.</title>
        <authorList>
            <person name="Lucas S."/>
            <person name="Han J."/>
            <person name="Lapidus A."/>
            <person name="Bruce D."/>
            <person name="Goodwin L."/>
            <person name="Pitluck S."/>
            <person name="Peters L."/>
            <person name="Kyrpides N."/>
            <person name="Mavromatis K."/>
            <person name="Ivanova N."/>
            <person name="Mikhailova N."/>
            <person name="Chertkov O."/>
            <person name="Saunders E."/>
            <person name="Detter J.C."/>
            <person name="Tapia R."/>
            <person name="Han C."/>
            <person name="Land M."/>
            <person name="Hauser L."/>
            <person name="Markowitz V."/>
            <person name="Cheng J.-F."/>
            <person name="Hugenholtz P."/>
            <person name="Woyke T."/>
            <person name="Wu D."/>
            <person name="Pukall R."/>
            <person name="Gehrich-Schroeter G."/>
            <person name="Schneider S."/>
            <person name="Klenk H.-P."/>
            <person name="Eisen J.A."/>
        </authorList>
    </citation>
    <scope>NUCLEOTIDE SEQUENCE [LARGE SCALE GENOMIC DNA]</scope>
    <source>
        <strain evidence="4">ATCC 700253 / DSM 10332 / NAL</strain>
    </source>
</reference>
<feature type="domain" description="Zinc-ribbon" evidence="2">
    <location>
        <begin position="105"/>
        <end position="126"/>
    </location>
</feature>
<dbReference type="EMBL" id="CP003179">
    <property type="protein sequence ID" value="AEW04307.1"/>
    <property type="molecule type" value="Genomic_DNA"/>
</dbReference>
<gene>
    <name evidence="3" type="ordered locus">Sulac_0804</name>
</gene>
<evidence type="ECO:0000256" key="1">
    <source>
        <dbReference type="SAM" id="Coils"/>
    </source>
</evidence>
<evidence type="ECO:0000313" key="4">
    <source>
        <dbReference type="Proteomes" id="UP000005439"/>
    </source>
</evidence>
<dbReference type="Proteomes" id="UP000005439">
    <property type="component" value="Chromosome"/>
</dbReference>
<accession>G8U174</accession>
<dbReference type="AlphaFoldDB" id="G8U174"/>
<proteinExistence type="predicted"/>
<feature type="coiled-coil region" evidence="1">
    <location>
        <begin position="31"/>
        <end position="100"/>
    </location>
</feature>
<protein>
    <recommendedName>
        <fullName evidence="2">Zinc-ribbon domain-containing protein</fullName>
    </recommendedName>
</protein>
<dbReference type="InterPro" id="IPR026870">
    <property type="entry name" value="Zinc_ribbon_dom"/>
</dbReference>
<dbReference type="KEGG" id="sap:Sulac_0804"/>
<evidence type="ECO:0000313" key="3">
    <source>
        <dbReference type="EMBL" id="AEW04307.1"/>
    </source>
</evidence>
<dbReference type="HOGENOM" id="CLU_117098_3_1_9"/>